<reference evidence="5 6" key="1">
    <citation type="submission" date="2019-04" db="EMBL/GenBank/DDBJ databases">
        <authorList>
            <person name="Van Vliet M D."/>
        </authorList>
    </citation>
    <scope>NUCLEOTIDE SEQUENCE [LARGE SCALE GENOMIC DNA]</scope>
    <source>
        <strain evidence="5 6">F21</strain>
    </source>
</reference>
<feature type="chain" id="PRO_5025689376" description="PNPLA domain-containing protein" evidence="3">
    <location>
        <begin position="27"/>
        <end position="452"/>
    </location>
</feature>
<dbReference type="Gene3D" id="3.40.1090.10">
    <property type="entry name" value="Cytosolic phospholipase A2 catalytic domain"/>
    <property type="match status" value="1"/>
</dbReference>
<dbReference type="EMBL" id="CAAHFH010000002">
    <property type="protein sequence ID" value="VGO22501.1"/>
    <property type="molecule type" value="Genomic_DNA"/>
</dbReference>
<keyword evidence="2" id="KW-0442">Lipid degradation</keyword>
<dbReference type="Pfam" id="PF01734">
    <property type="entry name" value="Patatin"/>
    <property type="match status" value="1"/>
</dbReference>
<dbReference type="InterPro" id="IPR016035">
    <property type="entry name" value="Acyl_Trfase/lysoPLipase"/>
</dbReference>
<feature type="short sequence motif" description="DGA/G" evidence="2">
    <location>
        <begin position="289"/>
        <end position="291"/>
    </location>
</feature>
<feature type="active site" description="Nucleophile" evidence="2">
    <location>
        <position position="106"/>
    </location>
</feature>
<comment type="caution">
    <text evidence="2">Lacks conserved residue(s) required for the propagation of feature annotation.</text>
</comment>
<sequence length="452" mass="50065">MKNRWMNLVKCIAMAAAPIIITGCTAYGFVENKQKVKDVDVPGNYSLTKNLEGANESAFVLAFSGGGTRASALAYGVLLELRDTKGTVNGVPLCALDAVDTISSVSGGSFTSAYYGLYGDKIFEDFEDDVLRVNIEGRLIRRMYLNPLSWFNRWGRTEEAVKYYQKHIFHGATFADLKAKDGPLVVINASDLGNGVRFSFVQEYFDLFNSDIGSFPVARAVAASSCVPVLFDPIVVENYKGEKTKKTPAWLTRVRSAATLGNNAQLKMITHGVSSYFDDDDNDFVHFVDGGITDNLGLRALHDIVEMSGGASAFMAANSRRVIPTRMIFISVNASAKKETTINRSEKQPSIKQTMGSVTGIQMHRYNISTINLMEESIKSWVEELSTPGRPVKPYFIQVKFDDVKDPEEQAFLNEIPTSFNLTDEQVDALIKAGRELLRQNPTWRSLIAEFD</sequence>
<gene>
    <name evidence="5" type="ORF">SCARR_04584</name>
</gene>
<dbReference type="GO" id="GO:0016042">
    <property type="term" value="P:lipid catabolic process"/>
    <property type="evidence" value="ECO:0007669"/>
    <property type="project" value="UniProtKB-UniRule"/>
</dbReference>
<keyword evidence="2" id="KW-0378">Hydrolase</keyword>
<keyword evidence="3" id="KW-0732">Signal</keyword>
<evidence type="ECO:0000256" key="2">
    <source>
        <dbReference type="PROSITE-ProRule" id="PRU01161"/>
    </source>
</evidence>
<dbReference type="PROSITE" id="PS51635">
    <property type="entry name" value="PNPLA"/>
    <property type="match status" value="1"/>
</dbReference>
<dbReference type="GO" id="GO:0016787">
    <property type="term" value="F:hydrolase activity"/>
    <property type="evidence" value="ECO:0007669"/>
    <property type="project" value="UniProtKB-UniRule"/>
</dbReference>
<organism evidence="5 6">
    <name type="scientific">Pontiella sulfatireligans</name>
    <dbReference type="NCBI Taxonomy" id="2750658"/>
    <lineage>
        <taxon>Bacteria</taxon>
        <taxon>Pseudomonadati</taxon>
        <taxon>Kiritimatiellota</taxon>
        <taxon>Kiritimatiellia</taxon>
        <taxon>Kiritimatiellales</taxon>
        <taxon>Pontiellaceae</taxon>
        <taxon>Pontiella</taxon>
    </lineage>
</organism>
<evidence type="ECO:0000256" key="1">
    <source>
        <dbReference type="ARBA" id="ARBA00023098"/>
    </source>
</evidence>
<dbReference type="PROSITE" id="PS51257">
    <property type="entry name" value="PROKAR_LIPOPROTEIN"/>
    <property type="match status" value="1"/>
</dbReference>
<dbReference type="SUPFAM" id="SSF52151">
    <property type="entry name" value="FabD/lysophospholipase-like"/>
    <property type="match status" value="1"/>
</dbReference>
<keyword evidence="6" id="KW-1185">Reference proteome</keyword>
<feature type="active site" description="Proton acceptor" evidence="2">
    <location>
        <position position="289"/>
    </location>
</feature>
<feature type="signal peptide" evidence="3">
    <location>
        <begin position="1"/>
        <end position="26"/>
    </location>
</feature>
<accession>A0A6C2UTB2</accession>
<evidence type="ECO:0000256" key="3">
    <source>
        <dbReference type="SAM" id="SignalP"/>
    </source>
</evidence>
<name>A0A6C2UTB2_9BACT</name>
<evidence type="ECO:0000259" key="4">
    <source>
        <dbReference type="PROSITE" id="PS51635"/>
    </source>
</evidence>
<dbReference type="RefSeq" id="WP_136063879.1">
    <property type="nucleotide sequence ID" value="NZ_CAAHFH010000002.1"/>
</dbReference>
<evidence type="ECO:0000313" key="6">
    <source>
        <dbReference type="Proteomes" id="UP000346198"/>
    </source>
</evidence>
<proteinExistence type="predicted"/>
<dbReference type="Proteomes" id="UP000346198">
    <property type="component" value="Unassembled WGS sequence"/>
</dbReference>
<dbReference type="AlphaFoldDB" id="A0A6C2UTB2"/>
<protein>
    <recommendedName>
        <fullName evidence="4">PNPLA domain-containing protein</fullName>
    </recommendedName>
</protein>
<feature type="domain" description="PNPLA" evidence="4">
    <location>
        <begin position="61"/>
        <end position="302"/>
    </location>
</feature>
<dbReference type="InterPro" id="IPR002641">
    <property type="entry name" value="PNPLA_dom"/>
</dbReference>
<keyword evidence="1 2" id="KW-0443">Lipid metabolism</keyword>
<evidence type="ECO:0000313" key="5">
    <source>
        <dbReference type="EMBL" id="VGO22501.1"/>
    </source>
</evidence>